<accession>M7ZG88</accession>
<protein>
    <submittedName>
        <fullName evidence="2">Uncharacterized protein</fullName>
    </submittedName>
</protein>
<dbReference type="AlphaFoldDB" id="M7ZG88"/>
<evidence type="ECO:0000313" key="2">
    <source>
        <dbReference type="EMBL" id="EMS51420.1"/>
    </source>
</evidence>
<proteinExistence type="predicted"/>
<feature type="compositionally biased region" description="Basic and acidic residues" evidence="1">
    <location>
        <begin position="66"/>
        <end position="77"/>
    </location>
</feature>
<organism evidence="2">
    <name type="scientific">Triticum urartu</name>
    <name type="common">Red wild einkorn</name>
    <name type="synonym">Crithodium urartu</name>
    <dbReference type="NCBI Taxonomy" id="4572"/>
    <lineage>
        <taxon>Eukaryota</taxon>
        <taxon>Viridiplantae</taxon>
        <taxon>Streptophyta</taxon>
        <taxon>Embryophyta</taxon>
        <taxon>Tracheophyta</taxon>
        <taxon>Spermatophyta</taxon>
        <taxon>Magnoliopsida</taxon>
        <taxon>Liliopsida</taxon>
        <taxon>Poales</taxon>
        <taxon>Poaceae</taxon>
        <taxon>BOP clade</taxon>
        <taxon>Pooideae</taxon>
        <taxon>Triticodae</taxon>
        <taxon>Triticeae</taxon>
        <taxon>Triticinae</taxon>
        <taxon>Triticum</taxon>
    </lineage>
</organism>
<gene>
    <name evidence="2" type="ORF">TRIUR3_35193</name>
</gene>
<reference evidence="2" key="1">
    <citation type="journal article" date="2013" name="Nature">
        <title>Draft genome of the wheat A-genome progenitor Triticum urartu.</title>
        <authorList>
            <person name="Ling H.Q."/>
            <person name="Zhao S."/>
            <person name="Liu D."/>
            <person name="Wang J."/>
            <person name="Sun H."/>
            <person name="Zhang C."/>
            <person name="Fan H."/>
            <person name="Li D."/>
            <person name="Dong L."/>
            <person name="Tao Y."/>
            <person name="Gao C."/>
            <person name="Wu H."/>
            <person name="Li Y."/>
            <person name="Cui Y."/>
            <person name="Guo X."/>
            <person name="Zheng S."/>
            <person name="Wang B."/>
            <person name="Yu K."/>
            <person name="Liang Q."/>
            <person name="Yang W."/>
            <person name="Lou X."/>
            <person name="Chen J."/>
            <person name="Feng M."/>
            <person name="Jian J."/>
            <person name="Zhang X."/>
            <person name="Luo G."/>
            <person name="Jiang Y."/>
            <person name="Liu J."/>
            <person name="Wang Z."/>
            <person name="Sha Y."/>
            <person name="Zhang B."/>
            <person name="Wu H."/>
            <person name="Tang D."/>
            <person name="Shen Q."/>
            <person name="Xue P."/>
            <person name="Zou S."/>
            <person name="Wang X."/>
            <person name="Liu X."/>
            <person name="Wang F."/>
            <person name="Yang Y."/>
            <person name="An X."/>
            <person name="Dong Z."/>
            <person name="Zhang K."/>
            <person name="Zhang X."/>
            <person name="Luo M.C."/>
            <person name="Dvorak J."/>
            <person name="Tong Y."/>
            <person name="Wang J."/>
            <person name="Yang H."/>
            <person name="Li Z."/>
            <person name="Wang D."/>
            <person name="Zhang A."/>
            <person name="Wang J."/>
        </authorList>
    </citation>
    <scope>NUCLEOTIDE SEQUENCE</scope>
</reference>
<dbReference type="EMBL" id="KD220333">
    <property type="protein sequence ID" value="EMS51420.1"/>
    <property type="molecule type" value="Genomic_DNA"/>
</dbReference>
<dbReference type="PANTHER" id="PTHR34835">
    <property type="entry name" value="OS07G0283600 PROTEIN-RELATED"/>
    <property type="match status" value="1"/>
</dbReference>
<sequence length="383" mass="42537">MAFPGGGAVWFSAGGGCNYQEHGIVLTSSIVFKFYRKRVPPALYTKQPTDTSNDRCWGGSSTITPKRKERENTRETNTDNGGSIKTKKKPRCRYTHWRSPTKLRATKAPVPINTSKKGRDDDDAAAKGFPRGMGTILGKRKGDGDDIDEIPSKKPKCPPPPPRNRASPSSLLLACKDMPQDRQDAIDEMDFTSLQNIKCVHLSNGLNVWLAGLDDLESREVVVPGRGRLPVKEEYVHRVMGVPRGGKDIPYNIPTKADIKLGLDMFGEFGYTHKMTELLDLITSSDNSDTNFKRMWLMLAGNTIIAPTTSKKVNPRWYVVLRNIDDVKNLNWSKFIADEPHKAVSKGKPTKGCILFYNLLYIHAIDLSGLGIVLPVGPFPINV</sequence>
<name>M7ZG88_TRIUA</name>
<feature type="compositionally biased region" description="Basic residues" evidence="1">
    <location>
        <begin position="85"/>
        <end position="105"/>
    </location>
</feature>
<dbReference type="OMA" id="WSIFIAD"/>
<evidence type="ECO:0000256" key="1">
    <source>
        <dbReference type="SAM" id="MobiDB-lite"/>
    </source>
</evidence>
<dbReference type="PANTHER" id="PTHR34835:SF83">
    <property type="entry name" value="OS09G0105200 PROTEIN"/>
    <property type="match status" value="1"/>
</dbReference>
<feature type="region of interest" description="Disordered" evidence="1">
    <location>
        <begin position="46"/>
        <end position="169"/>
    </location>
</feature>